<dbReference type="GO" id="GO:0000271">
    <property type="term" value="P:polysaccharide biosynthetic process"/>
    <property type="evidence" value="ECO:0007669"/>
    <property type="project" value="TreeGrafter"/>
</dbReference>
<feature type="transmembrane region" description="Helical" evidence="1">
    <location>
        <begin position="354"/>
        <end position="378"/>
    </location>
</feature>
<proteinExistence type="predicted"/>
<accession>A0A6B8KBM8</accession>
<evidence type="ECO:0000256" key="1">
    <source>
        <dbReference type="SAM" id="Phobius"/>
    </source>
</evidence>
<keyword evidence="3" id="KW-0012">Acyltransferase</keyword>
<dbReference type="EMBL" id="CP046052">
    <property type="protein sequence ID" value="QGM44431.1"/>
    <property type="molecule type" value="Genomic_DNA"/>
</dbReference>
<dbReference type="GO" id="GO:0016747">
    <property type="term" value="F:acyltransferase activity, transferring groups other than amino-acyl groups"/>
    <property type="evidence" value="ECO:0007669"/>
    <property type="project" value="InterPro"/>
</dbReference>
<gene>
    <name evidence="3" type="ORF">H2LOC_001250</name>
</gene>
<feature type="transmembrane region" description="Helical" evidence="1">
    <location>
        <begin position="315"/>
        <end position="334"/>
    </location>
</feature>
<dbReference type="OrthoDB" id="9767863at2"/>
<dbReference type="PANTHER" id="PTHR23028:SF131">
    <property type="entry name" value="BLR2367 PROTEIN"/>
    <property type="match status" value="1"/>
</dbReference>
<reference evidence="3 4" key="1">
    <citation type="submission" date="2019-11" db="EMBL/GenBank/DDBJ databases">
        <title>The genome sequence of Methylocystis heyeri.</title>
        <authorList>
            <person name="Oshkin I.Y."/>
            <person name="Miroshnikov K."/>
            <person name="Dedysh S.N."/>
        </authorList>
    </citation>
    <scope>NUCLEOTIDE SEQUENCE [LARGE SCALE GENOMIC DNA]</scope>
    <source>
        <strain evidence="3 4">H2</strain>
    </source>
</reference>
<name>A0A6B8KBM8_9HYPH</name>
<feature type="transmembrane region" description="Helical" evidence="1">
    <location>
        <begin position="384"/>
        <end position="405"/>
    </location>
</feature>
<feature type="transmembrane region" description="Helical" evidence="1">
    <location>
        <begin position="259"/>
        <end position="278"/>
    </location>
</feature>
<dbReference type="InterPro" id="IPR002656">
    <property type="entry name" value="Acyl_transf_3_dom"/>
</dbReference>
<sequence length="438" mass="48358">MRGSVLRVLAKCSSRFSQPTARGRNRKRRRRPFVVIEASCGAAQPLSKDMESTQPVLGGAVTSRDFVSIQILRALAALMVVVWHSHLSVKHFVHSYLPTDDREFLRLHCPSVFNHLYFGVDIFFCISGFIMTMLVVRGGEDRPGVFILRRVTRIFPMYWLFSLIVLAVCMINPRFSVAGFSGNAAADFKHAIFSLLLLPEGQAPMLGVGWTLVQEMGFYFSIFVLLLLNGGRFVVAWIALIASVMLIAGLGAAPARADGFISVFYPEFMFGALAYKFHPYVSGRWAALQLSLAVLFYALLSAASDFWPIPEISEIRIVGCGLVGFLLICGSIGMEPRLNRSFARFFKAIGDSSYVLYLSHWLVLSFLGKIGAALFPGLGAVGVAGWHVASISAAVGVGYAIHRLVEKPLNLRLRKWLEHTRASSLFGRGARAFLPAER</sequence>
<dbReference type="InterPro" id="IPR050879">
    <property type="entry name" value="Acyltransferase_3"/>
</dbReference>
<dbReference type="KEGG" id="mhey:H2LOC_001250"/>
<feature type="transmembrane region" description="Helical" evidence="1">
    <location>
        <begin position="234"/>
        <end position="253"/>
    </location>
</feature>
<organism evidence="3 4">
    <name type="scientific">Methylocystis heyeri</name>
    <dbReference type="NCBI Taxonomy" id="391905"/>
    <lineage>
        <taxon>Bacteria</taxon>
        <taxon>Pseudomonadati</taxon>
        <taxon>Pseudomonadota</taxon>
        <taxon>Alphaproteobacteria</taxon>
        <taxon>Hyphomicrobiales</taxon>
        <taxon>Methylocystaceae</taxon>
        <taxon>Methylocystis</taxon>
    </lineage>
</organism>
<feature type="transmembrane region" description="Helical" evidence="1">
    <location>
        <begin position="157"/>
        <end position="175"/>
    </location>
</feature>
<feature type="transmembrane region" description="Helical" evidence="1">
    <location>
        <begin position="116"/>
        <end position="136"/>
    </location>
</feature>
<evidence type="ECO:0000313" key="3">
    <source>
        <dbReference type="EMBL" id="QGM44431.1"/>
    </source>
</evidence>
<dbReference type="Pfam" id="PF01757">
    <property type="entry name" value="Acyl_transf_3"/>
    <property type="match status" value="1"/>
</dbReference>
<evidence type="ECO:0000313" key="4">
    <source>
        <dbReference type="Proteomes" id="UP000309061"/>
    </source>
</evidence>
<dbReference type="PANTHER" id="PTHR23028">
    <property type="entry name" value="ACETYLTRANSFERASE"/>
    <property type="match status" value="1"/>
</dbReference>
<keyword evidence="1" id="KW-0812">Transmembrane</keyword>
<dbReference type="GO" id="GO:0016020">
    <property type="term" value="C:membrane"/>
    <property type="evidence" value="ECO:0007669"/>
    <property type="project" value="TreeGrafter"/>
</dbReference>
<protein>
    <submittedName>
        <fullName evidence="3">Acyltransferase family protein</fullName>
    </submittedName>
</protein>
<keyword evidence="4" id="KW-1185">Reference proteome</keyword>
<keyword evidence="1" id="KW-1133">Transmembrane helix</keyword>
<feature type="transmembrane region" description="Helical" evidence="1">
    <location>
        <begin position="285"/>
        <end position="303"/>
    </location>
</feature>
<feature type="domain" description="Acyltransferase 3" evidence="2">
    <location>
        <begin position="67"/>
        <end position="395"/>
    </location>
</feature>
<feature type="transmembrane region" description="Helical" evidence="1">
    <location>
        <begin position="205"/>
        <end position="227"/>
    </location>
</feature>
<dbReference type="AlphaFoldDB" id="A0A6B8KBM8"/>
<keyword evidence="3" id="KW-0808">Transferase</keyword>
<evidence type="ECO:0000259" key="2">
    <source>
        <dbReference type="Pfam" id="PF01757"/>
    </source>
</evidence>
<dbReference type="Proteomes" id="UP000309061">
    <property type="component" value="Chromosome"/>
</dbReference>
<keyword evidence="1" id="KW-0472">Membrane</keyword>